<comment type="caution">
    <text evidence="11">Lacks conserved residue(s) required for the propagation of feature annotation.</text>
</comment>
<dbReference type="GO" id="GO:0005524">
    <property type="term" value="F:ATP binding"/>
    <property type="evidence" value="ECO:0007669"/>
    <property type="project" value="UniProtKB-UniRule"/>
</dbReference>
<accession>A0A1M6DKG1</accession>
<dbReference type="EC" id="7.2.2.21" evidence="9"/>
<dbReference type="NCBIfam" id="TIGR01511">
    <property type="entry name" value="ATPase-IB1_Cu"/>
    <property type="match status" value="1"/>
</dbReference>
<keyword evidence="11" id="KW-0067">ATP-binding</keyword>
<dbReference type="InterPro" id="IPR059000">
    <property type="entry name" value="ATPase_P-type_domA"/>
</dbReference>
<evidence type="ECO:0000313" key="13">
    <source>
        <dbReference type="EMBL" id="SHI73692.1"/>
    </source>
</evidence>
<dbReference type="RefSeq" id="WP_110939780.1">
    <property type="nucleotide sequence ID" value="NZ_FQZV01000006.1"/>
</dbReference>
<dbReference type="Pfam" id="PF00702">
    <property type="entry name" value="Hydrolase"/>
    <property type="match status" value="1"/>
</dbReference>
<keyword evidence="6" id="KW-1278">Translocase</keyword>
<evidence type="ECO:0000256" key="2">
    <source>
        <dbReference type="ARBA" id="ARBA00006024"/>
    </source>
</evidence>
<dbReference type="STRING" id="1121919.SAMN02745975_00487"/>
<keyword evidence="4 11" id="KW-0812">Transmembrane</keyword>
<evidence type="ECO:0000256" key="11">
    <source>
        <dbReference type="RuleBase" id="RU362081"/>
    </source>
</evidence>
<organism evidence="13 14">
    <name type="scientific">Geosporobacter subterraneus DSM 17957</name>
    <dbReference type="NCBI Taxonomy" id="1121919"/>
    <lineage>
        <taxon>Bacteria</taxon>
        <taxon>Bacillati</taxon>
        <taxon>Bacillota</taxon>
        <taxon>Clostridia</taxon>
        <taxon>Peptostreptococcales</taxon>
        <taxon>Thermotaleaceae</taxon>
        <taxon>Geosporobacter</taxon>
    </lineage>
</organism>
<comment type="subcellular location">
    <subcellularLocation>
        <location evidence="11">Cell membrane</location>
    </subcellularLocation>
    <subcellularLocation>
        <location evidence="1">Membrane</location>
        <topology evidence="1">Multi-pass membrane protein</topology>
    </subcellularLocation>
</comment>
<evidence type="ECO:0000256" key="9">
    <source>
        <dbReference type="ARBA" id="ARBA00039103"/>
    </source>
</evidence>
<dbReference type="InterPro" id="IPR036412">
    <property type="entry name" value="HAD-like_sf"/>
</dbReference>
<dbReference type="InterPro" id="IPR018303">
    <property type="entry name" value="ATPase_P-typ_P_site"/>
</dbReference>
<dbReference type="SUPFAM" id="SSF81665">
    <property type="entry name" value="Calcium ATPase, transmembrane domain M"/>
    <property type="match status" value="1"/>
</dbReference>
<dbReference type="NCBIfam" id="TIGR01494">
    <property type="entry name" value="ATPase_P-type"/>
    <property type="match status" value="1"/>
</dbReference>
<dbReference type="GO" id="GO:0005886">
    <property type="term" value="C:plasma membrane"/>
    <property type="evidence" value="ECO:0007669"/>
    <property type="project" value="UniProtKB-SubCell"/>
</dbReference>
<dbReference type="SFLD" id="SFLDF00027">
    <property type="entry name" value="p-type_atpase"/>
    <property type="match status" value="1"/>
</dbReference>
<dbReference type="SUPFAM" id="SSF81653">
    <property type="entry name" value="Calcium ATPase, transduction domain A"/>
    <property type="match status" value="1"/>
</dbReference>
<dbReference type="InterPro" id="IPR023298">
    <property type="entry name" value="ATPase_P-typ_TM_dom_sf"/>
</dbReference>
<dbReference type="GO" id="GO:0016887">
    <property type="term" value="F:ATP hydrolysis activity"/>
    <property type="evidence" value="ECO:0007669"/>
    <property type="project" value="InterPro"/>
</dbReference>
<sequence>MGTLKIVSFIPGRLRLKYREIYQFNPRAAQLKQKLCSIDGIRSVEVNSSRDSILILYNEKILSQGQICSLILGQNLNIPTGTKEISKSFLKNPDNEDNNITYQKKQVIAGGVVLAYTFIKTVVLGIPMLSLGPINIASVTTIVIGYALFRNGISGVLVHKKFNNDLLISAATVLSLAMNEYMTGLVVIGLINLSELFEAMTVDRSRKAIRNMLDNHQEKAWLLVDGIEVSVDAEALKVGDTVVIHSGEKIPVDGIVLYGEAVVNQGPITGESVPIIKEKGDTAFSGTIVEQGKILVQANKVGDDTSISRIIHMIEEASTTRAPIQNIADIYADKLVPYSFLLSGLVYLLTGDFIRAVTILIVACPCAAGLATPTALAAALGNAAKKGILIKGGRYLEEMGQVDTVLFDKTGTLTKGKPFVTSIYMLDQEVNQEETMYLAACCEQGNRHPLATAVVSKALEMGIKPETPEEVEVVVGRGVIAAIKESQIVLGSKRMMKEQHIDTSIGAEAEERMKKAGETTIYMARNGILVALIGIKDVVKEESAGAVDGLKQRRIGHIAMITGDHQATAEAIAGPLGIEDIYSDVLPEGKAAIVRQEKKKGRKVLMVGDGVNDSPALAIADVGVAMGTGGTDIAIETADIVLAGDDPQKILEAIDISRKTIGVIKQSYGIAIGINALGVILGAGRLISPFMAAILHNLSTVGVVLNSGRLLKYQSNKGTINKGL</sequence>
<dbReference type="AlphaFoldDB" id="A0A1M6DKG1"/>
<evidence type="ECO:0000256" key="4">
    <source>
        <dbReference type="ARBA" id="ARBA00022692"/>
    </source>
</evidence>
<dbReference type="SFLD" id="SFLDG00002">
    <property type="entry name" value="C1.7:_P-type_atpase_like"/>
    <property type="match status" value="1"/>
</dbReference>
<keyword evidence="5 11" id="KW-0479">Metal-binding</keyword>
<feature type="transmembrane region" description="Helical" evidence="11">
    <location>
        <begin position="107"/>
        <end position="126"/>
    </location>
</feature>
<dbReference type="InterPro" id="IPR027256">
    <property type="entry name" value="P-typ_ATPase_IB"/>
</dbReference>
<dbReference type="PANTHER" id="PTHR48085:SF5">
    <property type="entry name" value="CADMIUM_ZINC-TRANSPORTING ATPASE HMA4-RELATED"/>
    <property type="match status" value="1"/>
</dbReference>
<dbReference type="SUPFAM" id="SSF56784">
    <property type="entry name" value="HAD-like"/>
    <property type="match status" value="1"/>
</dbReference>
<keyword evidence="3" id="KW-0104">Cadmium</keyword>
<dbReference type="EMBL" id="FQZV01000006">
    <property type="protein sequence ID" value="SHI73692.1"/>
    <property type="molecule type" value="Genomic_DNA"/>
</dbReference>
<dbReference type="GO" id="GO:0046872">
    <property type="term" value="F:metal ion binding"/>
    <property type="evidence" value="ECO:0007669"/>
    <property type="project" value="UniProtKB-KW"/>
</dbReference>
<protein>
    <recommendedName>
        <fullName evidence="9">Cd(2+)-exporting ATPase</fullName>
        <ecNumber evidence="9">7.2.2.21</ecNumber>
    </recommendedName>
</protein>
<dbReference type="PRINTS" id="PR00941">
    <property type="entry name" value="CDATPASE"/>
</dbReference>
<dbReference type="InterPro" id="IPR023299">
    <property type="entry name" value="ATPase_P-typ_cyto_dom_N"/>
</dbReference>
<keyword evidence="11" id="KW-0547">Nucleotide-binding</keyword>
<keyword evidence="7 11" id="KW-1133">Transmembrane helix</keyword>
<keyword evidence="8 11" id="KW-0472">Membrane</keyword>
<evidence type="ECO:0000313" key="14">
    <source>
        <dbReference type="Proteomes" id="UP000184536"/>
    </source>
</evidence>
<keyword evidence="14" id="KW-1185">Reference proteome</keyword>
<dbReference type="PROSITE" id="PS00154">
    <property type="entry name" value="ATPASE_E1_E2"/>
    <property type="match status" value="1"/>
</dbReference>
<keyword evidence="11" id="KW-1003">Cell membrane</keyword>
<feature type="transmembrane region" description="Helical" evidence="11">
    <location>
        <begin position="161"/>
        <end position="178"/>
    </location>
</feature>
<dbReference type="InterPro" id="IPR023214">
    <property type="entry name" value="HAD_sf"/>
</dbReference>
<evidence type="ECO:0000259" key="12">
    <source>
        <dbReference type="Pfam" id="PF00122"/>
    </source>
</evidence>
<dbReference type="Pfam" id="PF00122">
    <property type="entry name" value="E1-E2_ATPase"/>
    <property type="match status" value="1"/>
</dbReference>
<dbReference type="OrthoDB" id="9813266at2"/>
<evidence type="ECO:0000256" key="7">
    <source>
        <dbReference type="ARBA" id="ARBA00022989"/>
    </source>
</evidence>
<dbReference type="InterPro" id="IPR044492">
    <property type="entry name" value="P_typ_ATPase_HD_dom"/>
</dbReference>
<evidence type="ECO:0000256" key="8">
    <source>
        <dbReference type="ARBA" id="ARBA00023136"/>
    </source>
</evidence>
<evidence type="ECO:0000256" key="6">
    <source>
        <dbReference type="ARBA" id="ARBA00022967"/>
    </source>
</evidence>
<dbReference type="Gene3D" id="2.70.150.10">
    <property type="entry name" value="Calcium-transporting ATPase, cytoplasmic transduction domain A"/>
    <property type="match status" value="1"/>
</dbReference>
<dbReference type="SFLD" id="SFLDS00003">
    <property type="entry name" value="Haloacid_Dehalogenase"/>
    <property type="match status" value="1"/>
</dbReference>
<dbReference type="PANTHER" id="PTHR48085">
    <property type="entry name" value="CADMIUM/ZINC-TRANSPORTING ATPASE HMA2-RELATED"/>
    <property type="match status" value="1"/>
</dbReference>
<dbReference type="NCBIfam" id="TIGR01525">
    <property type="entry name" value="ATPase-IB_hvy"/>
    <property type="match status" value="1"/>
</dbReference>
<reference evidence="14" key="1">
    <citation type="submission" date="2016-11" db="EMBL/GenBank/DDBJ databases">
        <authorList>
            <person name="Varghese N."/>
            <person name="Submissions S."/>
        </authorList>
    </citation>
    <scope>NUCLEOTIDE SEQUENCE [LARGE SCALE GENOMIC DNA]</scope>
    <source>
        <strain evidence="14">DSM 17957</strain>
    </source>
</reference>
<dbReference type="Proteomes" id="UP000184536">
    <property type="component" value="Unassembled WGS sequence"/>
</dbReference>
<evidence type="ECO:0000256" key="10">
    <source>
        <dbReference type="ARBA" id="ARBA00049338"/>
    </source>
</evidence>
<comment type="similarity">
    <text evidence="2 11">Belongs to the cation transport ATPase (P-type) (TC 3.A.3) family. Type IB subfamily.</text>
</comment>
<evidence type="ECO:0000256" key="5">
    <source>
        <dbReference type="ARBA" id="ARBA00022723"/>
    </source>
</evidence>
<dbReference type="GO" id="GO:0008551">
    <property type="term" value="F:P-type cadmium transporter activity"/>
    <property type="evidence" value="ECO:0007669"/>
    <property type="project" value="UniProtKB-EC"/>
</dbReference>
<gene>
    <name evidence="13" type="ORF">SAMN02745975_00487</name>
</gene>
<dbReference type="Gene3D" id="3.40.1110.10">
    <property type="entry name" value="Calcium-transporting ATPase, cytoplasmic domain N"/>
    <property type="match status" value="1"/>
</dbReference>
<dbReference type="PRINTS" id="PR00119">
    <property type="entry name" value="CATATPASE"/>
</dbReference>
<dbReference type="Gene3D" id="3.40.50.1000">
    <property type="entry name" value="HAD superfamily/HAD-like"/>
    <property type="match status" value="1"/>
</dbReference>
<feature type="domain" description="P-type ATPase A" evidence="12">
    <location>
        <begin position="216"/>
        <end position="315"/>
    </location>
</feature>
<evidence type="ECO:0000256" key="3">
    <source>
        <dbReference type="ARBA" id="ARBA00022539"/>
    </source>
</evidence>
<dbReference type="InterPro" id="IPR051014">
    <property type="entry name" value="Cation_Transport_ATPase_IB"/>
</dbReference>
<name>A0A1M6DKG1_9FIRM</name>
<dbReference type="Pfam" id="PF19991">
    <property type="entry name" value="HMA_2"/>
    <property type="match status" value="1"/>
</dbReference>
<dbReference type="InterPro" id="IPR001757">
    <property type="entry name" value="P_typ_ATPase"/>
</dbReference>
<proteinExistence type="inferred from homology"/>
<comment type="catalytic activity">
    <reaction evidence="10">
        <text>Cd(2+)(in) + ATP + H2O = Cd(2+)(out) + ADP + phosphate + H(+)</text>
        <dbReference type="Rhea" id="RHEA:12132"/>
        <dbReference type="ChEBI" id="CHEBI:15377"/>
        <dbReference type="ChEBI" id="CHEBI:15378"/>
        <dbReference type="ChEBI" id="CHEBI:30616"/>
        <dbReference type="ChEBI" id="CHEBI:43474"/>
        <dbReference type="ChEBI" id="CHEBI:48775"/>
        <dbReference type="ChEBI" id="CHEBI:456216"/>
        <dbReference type="EC" id="7.2.2.21"/>
    </reaction>
</comment>
<evidence type="ECO:0000256" key="1">
    <source>
        <dbReference type="ARBA" id="ARBA00004141"/>
    </source>
</evidence>
<dbReference type="InterPro" id="IPR008250">
    <property type="entry name" value="ATPase_P-typ_transduc_dom_A_sf"/>
</dbReference>
<feature type="transmembrane region" description="Helical" evidence="11">
    <location>
        <begin position="132"/>
        <end position="149"/>
    </location>
</feature>